<feature type="transmembrane region" description="Helical" evidence="2">
    <location>
        <begin position="288"/>
        <end position="307"/>
    </location>
</feature>
<keyword evidence="4" id="KW-1185">Reference proteome</keyword>
<feature type="compositionally biased region" description="Low complexity" evidence="1">
    <location>
        <begin position="28"/>
        <end position="41"/>
    </location>
</feature>
<dbReference type="AlphaFoldDB" id="A0A8J4DPQ2"/>
<evidence type="ECO:0000313" key="4">
    <source>
        <dbReference type="Proteomes" id="UP000619260"/>
    </source>
</evidence>
<keyword evidence="2" id="KW-0812">Transmembrane</keyword>
<dbReference type="Proteomes" id="UP000619260">
    <property type="component" value="Unassembled WGS sequence"/>
</dbReference>
<feature type="transmembrane region" description="Helical" evidence="2">
    <location>
        <begin position="381"/>
        <end position="403"/>
    </location>
</feature>
<accession>A0A8J4DPQ2</accession>
<comment type="caution">
    <text evidence="3">The sequence shown here is derived from an EMBL/GenBank/DDBJ whole genome shotgun (WGS) entry which is preliminary data.</text>
</comment>
<gene>
    <name evidence="3" type="ORF">Val02_26300</name>
</gene>
<protein>
    <submittedName>
        <fullName evidence="3">Uncharacterized protein</fullName>
    </submittedName>
</protein>
<evidence type="ECO:0000313" key="3">
    <source>
        <dbReference type="EMBL" id="GIJ45744.1"/>
    </source>
</evidence>
<proteinExistence type="predicted"/>
<feature type="compositionally biased region" description="Low complexity" evidence="1">
    <location>
        <begin position="60"/>
        <end position="90"/>
    </location>
</feature>
<organism evidence="3 4">
    <name type="scientific">Virgisporangium aliadipatigenens</name>
    <dbReference type="NCBI Taxonomy" id="741659"/>
    <lineage>
        <taxon>Bacteria</taxon>
        <taxon>Bacillati</taxon>
        <taxon>Actinomycetota</taxon>
        <taxon>Actinomycetes</taxon>
        <taxon>Micromonosporales</taxon>
        <taxon>Micromonosporaceae</taxon>
        <taxon>Virgisporangium</taxon>
    </lineage>
</organism>
<name>A0A8J4DPQ2_9ACTN</name>
<feature type="region of interest" description="Disordered" evidence="1">
    <location>
        <begin position="1"/>
        <end position="171"/>
    </location>
</feature>
<sequence>MSGAPSPVSPVGGQPDGESPSGPGGVAPPGATVTDAAGTVASLPPGNASPVADCGPPPAAATDGTPAGAAASGPPSDAAPSGPSSGATISGPPPDAPASGPPFDAAASGPSAGAAVSEPPDPAGEVSSAERAFVTSDLAPVREGDDPVSGPPPDERDDPLSAPATWGAVRGKRPARTTIGHLFQQVSGLTGDDLLNDVVYGGGWLVPAERRERWREETLADLLQTHGRRRWWFTLDALLKAPLLRGPIVLHAPEVGAAFEAACLMVLAVLLPASVLVLPALAGEGVSGTALVMTPFLLVPSVVRHHAQALRTGGRARRAAIAIVAFCGFGPLIGALVSWGTQYVEPLRDIGPAVGLVAFAGPGMWLVYTCVTAMARATRPFVLAGAGASAGASMIVLITGLLLTYTDAGGVWRDLVIVFSMCGVLFGLSFWAAAQGVWLLLSGPRQAPVPDR</sequence>
<feature type="compositionally biased region" description="Pro residues" evidence="1">
    <location>
        <begin position="91"/>
        <end position="100"/>
    </location>
</feature>
<feature type="transmembrane region" description="Helical" evidence="2">
    <location>
        <begin position="415"/>
        <end position="441"/>
    </location>
</feature>
<feature type="transmembrane region" description="Helical" evidence="2">
    <location>
        <begin position="353"/>
        <end position="374"/>
    </location>
</feature>
<evidence type="ECO:0000256" key="1">
    <source>
        <dbReference type="SAM" id="MobiDB-lite"/>
    </source>
</evidence>
<dbReference type="EMBL" id="BOPF01000008">
    <property type="protein sequence ID" value="GIJ45744.1"/>
    <property type="molecule type" value="Genomic_DNA"/>
</dbReference>
<reference evidence="3" key="1">
    <citation type="submission" date="2021-01" db="EMBL/GenBank/DDBJ databases">
        <title>Whole genome shotgun sequence of Virgisporangium aliadipatigenens NBRC 105644.</title>
        <authorList>
            <person name="Komaki H."/>
            <person name="Tamura T."/>
        </authorList>
    </citation>
    <scope>NUCLEOTIDE SEQUENCE</scope>
    <source>
        <strain evidence="3">NBRC 105644</strain>
    </source>
</reference>
<keyword evidence="2" id="KW-1133">Transmembrane helix</keyword>
<feature type="compositionally biased region" description="Low complexity" evidence="1">
    <location>
        <begin position="101"/>
        <end position="115"/>
    </location>
</feature>
<evidence type="ECO:0000256" key="2">
    <source>
        <dbReference type="SAM" id="Phobius"/>
    </source>
</evidence>
<keyword evidence="2" id="KW-0472">Membrane</keyword>
<feature type="transmembrane region" description="Helical" evidence="2">
    <location>
        <begin position="319"/>
        <end position="341"/>
    </location>
</feature>